<dbReference type="AlphaFoldDB" id="A0A3N5BDY0"/>
<keyword evidence="3" id="KW-1185">Reference proteome</keyword>
<protein>
    <submittedName>
        <fullName evidence="2">Uncharacterized protein DUF2621</fullName>
    </submittedName>
</protein>
<keyword evidence="1" id="KW-0472">Membrane</keyword>
<gene>
    <name evidence="2" type="ORF">EDC24_0782</name>
</gene>
<dbReference type="InterPro" id="IPR020203">
    <property type="entry name" value="YneK"/>
</dbReference>
<dbReference type="Proteomes" id="UP000276443">
    <property type="component" value="Unassembled WGS sequence"/>
</dbReference>
<proteinExistence type="predicted"/>
<evidence type="ECO:0000313" key="2">
    <source>
        <dbReference type="EMBL" id="RPF55896.1"/>
    </source>
</evidence>
<feature type="transmembrane region" description="Helical" evidence="1">
    <location>
        <begin position="6"/>
        <end position="28"/>
    </location>
</feature>
<organism evidence="2 3">
    <name type="scientific">Aquisalibacillus elongatus</name>
    <dbReference type="NCBI Taxonomy" id="485577"/>
    <lineage>
        <taxon>Bacteria</taxon>
        <taxon>Bacillati</taxon>
        <taxon>Bacillota</taxon>
        <taxon>Bacilli</taxon>
        <taxon>Bacillales</taxon>
        <taxon>Bacillaceae</taxon>
        <taxon>Aquisalibacillus</taxon>
    </lineage>
</organism>
<evidence type="ECO:0000313" key="3">
    <source>
        <dbReference type="Proteomes" id="UP000276443"/>
    </source>
</evidence>
<comment type="caution">
    <text evidence="2">The sequence shown here is derived from an EMBL/GenBank/DDBJ whole genome shotgun (WGS) entry which is preliminary data.</text>
</comment>
<dbReference type="Pfam" id="PF11084">
    <property type="entry name" value="DUF2621"/>
    <property type="match status" value="1"/>
</dbReference>
<name>A0A3N5BDY0_9BACI</name>
<dbReference type="RefSeq" id="WP_124219883.1">
    <property type="nucleotide sequence ID" value="NZ_RKRF01000007.1"/>
</dbReference>
<dbReference type="OrthoDB" id="2399525at2"/>
<keyword evidence="1" id="KW-1133">Transmembrane helix</keyword>
<reference evidence="2 3" key="1">
    <citation type="submission" date="2018-11" db="EMBL/GenBank/DDBJ databases">
        <title>Genomic Encyclopedia of Type Strains, Phase IV (KMG-IV): sequencing the most valuable type-strain genomes for metagenomic binning, comparative biology and taxonomic classification.</title>
        <authorList>
            <person name="Goeker M."/>
        </authorList>
    </citation>
    <scope>NUCLEOTIDE SEQUENCE [LARGE SCALE GENOMIC DNA]</scope>
    <source>
        <strain evidence="2 3">DSM 18090</strain>
    </source>
</reference>
<dbReference type="EMBL" id="RKRF01000007">
    <property type="protein sequence ID" value="RPF55896.1"/>
    <property type="molecule type" value="Genomic_DNA"/>
</dbReference>
<sequence>MSEITGYLIILWGIIMITLLGIGGFFMFRKFLKKLPKDDGKSIIDWEEYYVEQTIHMWNEEEKKLLNELVEPVPQLFRDVAKQKIAAKIGEVALKKNYRKITLDIIIEGYILATPKRDHKFLIKRLNEKNIDFSTYEHLLEKQ</sequence>
<accession>A0A3N5BDY0</accession>
<evidence type="ECO:0000256" key="1">
    <source>
        <dbReference type="SAM" id="Phobius"/>
    </source>
</evidence>
<keyword evidence="1" id="KW-0812">Transmembrane</keyword>